<evidence type="ECO:0000259" key="8">
    <source>
        <dbReference type="Pfam" id="PF17042"/>
    </source>
</evidence>
<protein>
    <submittedName>
        <fullName evidence="9">Uncharacterized protein YgbK (DUF1537 family)</fullName>
    </submittedName>
</protein>
<sequence>MDTERTIIVLDDDPTGTQTVRQVPVLTGWSVEEIKEEFERNTPLFFILTNTRAFPEEVAQGINRAIGEAIRQTKRPFWVISRGDSTLRGHFPSETDALAEGLGWGDDFLYVLLPAFFEGRRFTQGDVHYLQEQGRFVPVGESEYAKDETFGYRNSNLKDWVEEKSEGRIQASQISSLSIQELEGSNDVHLLQVITQADRALIVNAIDMRHIDRFSAVVARSSRRIVFRTAASFVSSFGGFGKVPLLTAEALKAENGAGGGLIIVGSHVPKTTLQLSELLKADVDALEFDIATYLQSGQGYVQGLSLEIQSRLSQNRDVVVYTSRTLRKGNDRDDSLRLSTQISDGLVGLVSSLPVQPSFLISKGGITSSDIATKGLKISRAMVMGQVLPGVPVWRADAGSKFPGLKYVIFPGNVGEADSLFQAYQKIKNDKNTPQA</sequence>
<keyword evidence="2" id="KW-0808">Transferase</keyword>
<evidence type="ECO:0000256" key="4">
    <source>
        <dbReference type="ARBA" id="ARBA00022777"/>
    </source>
</evidence>
<dbReference type="Pfam" id="PF17042">
    <property type="entry name" value="NBD_C"/>
    <property type="match status" value="1"/>
</dbReference>
<evidence type="ECO:0000313" key="9">
    <source>
        <dbReference type="EMBL" id="PWJ56864.1"/>
    </source>
</evidence>
<dbReference type="Pfam" id="PF07005">
    <property type="entry name" value="SBD_N"/>
    <property type="match status" value="1"/>
</dbReference>
<feature type="domain" description="Four-carbon acid sugar kinase nucleotide binding" evidence="8">
    <location>
        <begin position="261"/>
        <end position="420"/>
    </location>
</feature>
<keyword evidence="10" id="KW-1185">Reference proteome</keyword>
<dbReference type="Proteomes" id="UP000245880">
    <property type="component" value="Unassembled WGS sequence"/>
</dbReference>
<keyword evidence="3" id="KW-0547">Nucleotide-binding</keyword>
<evidence type="ECO:0000259" key="7">
    <source>
        <dbReference type="Pfam" id="PF07005"/>
    </source>
</evidence>
<dbReference type="Gene3D" id="3.40.50.10840">
    <property type="entry name" value="Putative sugar-binding, N-terminal domain"/>
    <property type="match status" value="1"/>
</dbReference>
<dbReference type="InterPro" id="IPR031475">
    <property type="entry name" value="NBD_C"/>
</dbReference>
<keyword evidence="5" id="KW-0067">ATP-binding</keyword>
<dbReference type="InterPro" id="IPR037051">
    <property type="entry name" value="4-carb_acid_sugar_kinase_N_sf"/>
</dbReference>
<keyword evidence="6" id="KW-0119">Carbohydrate metabolism</keyword>
<dbReference type="GO" id="GO:0016301">
    <property type="term" value="F:kinase activity"/>
    <property type="evidence" value="ECO:0007669"/>
    <property type="project" value="UniProtKB-KW"/>
</dbReference>
<comment type="caution">
    <text evidence="9">The sequence shown here is derived from an EMBL/GenBank/DDBJ whole genome shotgun (WGS) entry which is preliminary data.</text>
</comment>
<dbReference type="RefSeq" id="WP_109676316.1">
    <property type="nucleotide sequence ID" value="NZ_QGDT01000010.1"/>
</dbReference>
<evidence type="ECO:0000256" key="1">
    <source>
        <dbReference type="ARBA" id="ARBA00005715"/>
    </source>
</evidence>
<evidence type="ECO:0000256" key="3">
    <source>
        <dbReference type="ARBA" id="ARBA00022741"/>
    </source>
</evidence>
<dbReference type="EMBL" id="QGDT01000010">
    <property type="protein sequence ID" value="PWJ56864.1"/>
    <property type="molecule type" value="Genomic_DNA"/>
</dbReference>
<name>A0A316AIR9_9BACT</name>
<gene>
    <name evidence="9" type="ORF">CLV98_110175</name>
</gene>
<dbReference type="GO" id="GO:0005524">
    <property type="term" value="F:ATP binding"/>
    <property type="evidence" value="ECO:0007669"/>
    <property type="project" value="UniProtKB-KW"/>
</dbReference>
<evidence type="ECO:0000256" key="6">
    <source>
        <dbReference type="ARBA" id="ARBA00023277"/>
    </source>
</evidence>
<dbReference type="InterPro" id="IPR042213">
    <property type="entry name" value="NBD_C_sf"/>
</dbReference>
<proteinExistence type="inferred from homology"/>
<dbReference type="SUPFAM" id="SSF142764">
    <property type="entry name" value="YgbK-like"/>
    <property type="match status" value="1"/>
</dbReference>
<reference evidence="9 10" key="1">
    <citation type="submission" date="2018-03" db="EMBL/GenBank/DDBJ databases">
        <title>Genomic Encyclopedia of Archaeal and Bacterial Type Strains, Phase II (KMG-II): from individual species to whole genera.</title>
        <authorList>
            <person name="Goeker M."/>
        </authorList>
    </citation>
    <scope>NUCLEOTIDE SEQUENCE [LARGE SCALE GENOMIC DNA]</scope>
    <source>
        <strain evidence="9 10">DSM 100346</strain>
    </source>
</reference>
<dbReference type="AlphaFoldDB" id="A0A316AIR9"/>
<organism evidence="9 10">
    <name type="scientific">Dyadobacter jejuensis</name>
    <dbReference type="NCBI Taxonomy" id="1082580"/>
    <lineage>
        <taxon>Bacteria</taxon>
        <taxon>Pseudomonadati</taxon>
        <taxon>Bacteroidota</taxon>
        <taxon>Cytophagia</taxon>
        <taxon>Cytophagales</taxon>
        <taxon>Spirosomataceae</taxon>
        <taxon>Dyadobacter</taxon>
    </lineage>
</organism>
<dbReference type="OrthoDB" id="153193at2"/>
<evidence type="ECO:0000256" key="5">
    <source>
        <dbReference type="ARBA" id="ARBA00022840"/>
    </source>
</evidence>
<keyword evidence="4" id="KW-0418">Kinase</keyword>
<dbReference type="Gene3D" id="3.40.980.20">
    <property type="entry name" value="Four-carbon acid sugar kinase, nucleotide binding domain"/>
    <property type="match status" value="1"/>
</dbReference>
<comment type="similarity">
    <text evidence="1">Belongs to the four-carbon acid sugar kinase family.</text>
</comment>
<feature type="domain" description="Four-carbon acid sugar kinase N-terminal" evidence="7">
    <location>
        <begin position="7"/>
        <end position="236"/>
    </location>
</feature>
<evidence type="ECO:0000313" key="10">
    <source>
        <dbReference type="Proteomes" id="UP000245880"/>
    </source>
</evidence>
<evidence type="ECO:0000256" key="2">
    <source>
        <dbReference type="ARBA" id="ARBA00022679"/>
    </source>
</evidence>
<accession>A0A316AIR9</accession>
<dbReference type="InterPro" id="IPR010737">
    <property type="entry name" value="4-carb_acid_sugar_kinase_N"/>
</dbReference>